<reference evidence="1 2" key="1">
    <citation type="submission" date="2006-02" db="EMBL/GenBank/DDBJ databases">
        <authorList>
            <person name="Amann R."/>
            <person name="Ferriera S."/>
            <person name="Johnson J."/>
            <person name="Kravitz S."/>
            <person name="Halpern A."/>
            <person name="Remington K."/>
            <person name="Beeson K."/>
            <person name="Tran B."/>
            <person name="Rogers Y.-H."/>
            <person name="Friedman R."/>
            <person name="Venter J.C."/>
        </authorList>
    </citation>
    <scope>NUCLEOTIDE SEQUENCE [LARGE SCALE GENOMIC DNA]</scope>
    <source>
        <strain evidence="1 2">DSM 3645</strain>
    </source>
</reference>
<gene>
    <name evidence="1" type="ORF">DSM3645_12981</name>
</gene>
<dbReference type="Proteomes" id="UP000004358">
    <property type="component" value="Unassembled WGS sequence"/>
</dbReference>
<dbReference type="HOGENOM" id="CLU_113730_5_2_0"/>
<accession>A3ZS12</accession>
<dbReference type="AlphaFoldDB" id="A3ZS12"/>
<organism evidence="1 2">
    <name type="scientific">Blastopirellula marina DSM 3645</name>
    <dbReference type="NCBI Taxonomy" id="314230"/>
    <lineage>
        <taxon>Bacteria</taxon>
        <taxon>Pseudomonadati</taxon>
        <taxon>Planctomycetota</taxon>
        <taxon>Planctomycetia</taxon>
        <taxon>Pirellulales</taxon>
        <taxon>Pirellulaceae</taxon>
        <taxon>Blastopirellula</taxon>
    </lineage>
</organism>
<evidence type="ECO:0008006" key="3">
    <source>
        <dbReference type="Google" id="ProtNLM"/>
    </source>
</evidence>
<dbReference type="EMBL" id="AANZ01000007">
    <property type="protein sequence ID" value="EAQ80935.1"/>
    <property type="molecule type" value="Genomic_DNA"/>
</dbReference>
<name>A3ZS12_9BACT</name>
<sequence length="124" mass="13459">MGGNQIPIVPVTGQVMMNDEPVAQAIVSFENARTGFAAMAVIADDGNYRIRSQYGDGIPPGEYVVSISPPSTRDELDKRIPLTPIQAKIPRKFHFSQSSNLSASVKEGKSTFNFQLGSSSTDRR</sequence>
<dbReference type="STRING" id="314230.DSM3645_12981"/>
<protein>
    <recommendedName>
        <fullName evidence="3">Carboxypeptidase regulatory-like domain-containing protein</fullName>
    </recommendedName>
</protein>
<proteinExistence type="predicted"/>
<evidence type="ECO:0000313" key="1">
    <source>
        <dbReference type="EMBL" id="EAQ80935.1"/>
    </source>
</evidence>
<evidence type="ECO:0000313" key="2">
    <source>
        <dbReference type="Proteomes" id="UP000004358"/>
    </source>
</evidence>
<comment type="caution">
    <text evidence="1">The sequence shown here is derived from an EMBL/GenBank/DDBJ whole genome shotgun (WGS) entry which is preliminary data.</text>
</comment>